<dbReference type="WBParaSite" id="Pan_g18316.t1">
    <property type="protein sequence ID" value="Pan_g18316.t1"/>
    <property type="gene ID" value="Pan_g18316"/>
</dbReference>
<name>A0A7E4V9V7_PANRE</name>
<proteinExistence type="predicted"/>
<keyword evidence="1" id="KW-1185">Reference proteome</keyword>
<accession>A0A7E4V9V7</accession>
<dbReference type="Proteomes" id="UP000492821">
    <property type="component" value="Unassembled WGS sequence"/>
</dbReference>
<dbReference type="AlphaFoldDB" id="A0A7E4V9V7"/>
<evidence type="ECO:0000313" key="1">
    <source>
        <dbReference type="Proteomes" id="UP000492821"/>
    </source>
</evidence>
<organism evidence="1 2">
    <name type="scientific">Panagrellus redivivus</name>
    <name type="common">Microworm</name>
    <dbReference type="NCBI Taxonomy" id="6233"/>
    <lineage>
        <taxon>Eukaryota</taxon>
        <taxon>Metazoa</taxon>
        <taxon>Ecdysozoa</taxon>
        <taxon>Nematoda</taxon>
        <taxon>Chromadorea</taxon>
        <taxon>Rhabditida</taxon>
        <taxon>Tylenchina</taxon>
        <taxon>Panagrolaimomorpha</taxon>
        <taxon>Panagrolaimoidea</taxon>
        <taxon>Panagrolaimidae</taxon>
        <taxon>Panagrellus</taxon>
    </lineage>
</organism>
<sequence length="119" mass="13467">MSSKSNRDKVKKNFAQCIAFAEQPTHRLLRRVQIAYHVGAYCFHAVNPNNVKGLKKTTPGPRSPLPYPLFKAWLRCSIRTLGNSGTTLLSDRKAPQKYRRQGYEGTVGVEKARITAHNR</sequence>
<protein>
    <submittedName>
        <fullName evidence="2">Transposase</fullName>
    </submittedName>
</protein>
<reference evidence="2" key="2">
    <citation type="submission" date="2020-10" db="UniProtKB">
        <authorList>
            <consortium name="WormBaseParasite"/>
        </authorList>
    </citation>
    <scope>IDENTIFICATION</scope>
</reference>
<reference evidence="1" key="1">
    <citation type="journal article" date="2013" name="Genetics">
        <title>The draft genome and transcriptome of Panagrellus redivivus are shaped by the harsh demands of a free-living lifestyle.</title>
        <authorList>
            <person name="Srinivasan J."/>
            <person name="Dillman A.R."/>
            <person name="Macchietto M.G."/>
            <person name="Heikkinen L."/>
            <person name="Lakso M."/>
            <person name="Fracchia K.M."/>
            <person name="Antoshechkin I."/>
            <person name="Mortazavi A."/>
            <person name="Wong G."/>
            <person name="Sternberg P.W."/>
        </authorList>
    </citation>
    <scope>NUCLEOTIDE SEQUENCE [LARGE SCALE GENOMIC DNA]</scope>
    <source>
        <strain evidence="1">MT8872</strain>
    </source>
</reference>
<evidence type="ECO:0000313" key="2">
    <source>
        <dbReference type="WBParaSite" id="Pan_g18316.t1"/>
    </source>
</evidence>